<dbReference type="AlphaFoldDB" id="A8ZR13"/>
<geneLocation type="plasmid" evidence="1 2">
    <name>pREB8</name>
</geneLocation>
<organism evidence="1 2">
    <name type="scientific">Acaryochloris marina (strain MBIC 11017)</name>
    <dbReference type="NCBI Taxonomy" id="329726"/>
    <lineage>
        <taxon>Bacteria</taxon>
        <taxon>Bacillati</taxon>
        <taxon>Cyanobacteriota</taxon>
        <taxon>Cyanophyceae</taxon>
        <taxon>Acaryochloridales</taxon>
        <taxon>Acaryochloridaceae</taxon>
        <taxon>Acaryochloris</taxon>
    </lineage>
</organism>
<reference evidence="1 2" key="1">
    <citation type="journal article" date="2008" name="Proc. Natl. Acad. Sci. U.S.A.">
        <title>Niche adaptation and genome expansion in the chlorophyll d-producing cyanobacterium Acaryochloris marina.</title>
        <authorList>
            <person name="Swingley W.D."/>
            <person name="Chen M."/>
            <person name="Cheung P.C."/>
            <person name="Conrad A.L."/>
            <person name="Dejesa L.C."/>
            <person name="Hao J."/>
            <person name="Honchak B.M."/>
            <person name="Karbach L.E."/>
            <person name="Kurdoglu A."/>
            <person name="Lahiri S."/>
            <person name="Mastrian S.D."/>
            <person name="Miyashita H."/>
            <person name="Page L."/>
            <person name="Ramakrishna P."/>
            <person name="Satoh S."/>
            <person name="Sattley W.M."/>
            <person name="Shimada Y."/>
            <person name="Taylor H.L."/>
            <person name="Tomo T."/>
            <person name="Tsuchiya T."/>
            <person name="Wang Z.T."/>
            <person name="Raymond J."/>
            <person name="Mimuro M."/>
            <person name="Blankenship R.E."/>
            <person name="Touchman J.W."/>
        </authorList>
    </citation>
    <scope>NUCLEOTIDE SEQUENCE [LARGE SCALE GENOMIC DNA]</scope>
    <source>
        <strain evidence="2">MBIC 11017</strain>
        <plasmid evidence="2">Plasmid pREB8</plasmid>
    </source>
</reference>
<evidence type="ECO:0000313" key="1">
    <source>
        <dbReference type="EMBL" id="ABW33449.1"/>
    </source>
</evidence>
<keyword evidence="2" id="KW-1185">Reference proteome</keyword>
<keyword evidence="1" id="KW-0614">Plasmid</keyword>
<gene>
    <name evidence="1" type="ordered locus">AM1_H0099</name>
</gene>
<proteinExistence type="predicted"/>
<protein>
    <submittedName>
        <fullName evidence="1">Uncharacterized protein</fullName>
    </submittedName>
</protein>
<evidence type="ECO:0000313" key="2">
    <source>
        <dbReference type="Proteomes" id="UP000000268"/>
    </source>
</evidence>
<dbReference type="KEGG" id="amr:AM1_H0099"/>
<dbReference type="HOGENOM" id="CLU_1227732_0_0_3"/>
<name>A8ZR13_ACAM1</name>
<dbReference type="RefSeq" id="WP_012168508.1">
    <property type="nucleotide sequence ID" value="NC_009933.1"/>
</dbReference>
<dbReference type="Proteomes" id="UP000000268">
    <property type="component" value="Plasmid pREB8"/>
</dbReference>
<accession>A8ZR13</accession>
<sequence>MTKKLSRFLPLLVVSALLLNILVCFSWFTQGARAQAPSQVYIQTDSGLVVKGKPVDPLYRSDEVVMRFAQEFVSVAYTWPMNGEGQNEGKLIYPLPMYTQAFKIHPDIRAEWLGRQHITYAKAKDPFANYVGKPQHTKTTITGAKIERMDPEAHEWDVRLYATQYRFDGQNNLIFNPVKVNKILTLRAVQGFRPNWQIADTDLGRMIDDALHSELLITNIVDLPT</sequence>
<dbReference type="EMBL" id="CP000845">
    <property type="protein sequence ID" value="ABW33449.1"/>
    <property type="molecule type" value="Genomic_DNA"/>
</dbReference>